<sequence length="102" mass="11948">MQLHVSTDASSVAYSAAIHQMESIKVGNYEPWWEWPSWLKKEKPIGYNRNSKEISKIKKCVTPYHTKNKESLHYPSDLNAIGGTLVWYQKYIRFNGSRETNR</sequence>
<dbReference type="EMBL" id="CMVM020000075">
    <property type="status" value="NOT_ANNOTATED_CDS"/>
    <property type="molecule type" value="Genomic_DNA"/>
</dbReference>
<evidence type="ECO:0000313" key="1">
    <source>
        <dbReference type="EnsemblMetazoa" id="OVOC2617.1"/>
    </source>
</evidence>
<dbReference type="Proteomes" id="UP000024404">
    <property type="component" value="Unassembled WGS sequence"/>
</dbReference>
<keyword evidence="2" id="KW-1185">Reference proteome</keyword>
<dbReference type="EnsemblMetazoa" id="OVOC2617.1">
    <property type="protein sequence ID" value="OVOC2617.1"/>
    <property type="gene ID" value="WBGene00239426"/>
</dbReference>
<reference evidence="2" key="1">
    <citation type="submission" date="2013-10" db="EMBL/GenBank/DDBJ databases">
        <title>Genome sequencing of Onchocerca volvulus.</title>
        <authorList>
            <person name="Cotton J."/>
            <person name="Tsai J."/>
            <person name="Stanley E."/>
            <person name="Tracey A."/>
            <person name="Holroyd N."/>
            <person name="Lustigman S."/>
            <person name="Berriman M."/>
        </authorList>
    </citation>
    <scope>NUCLEOTIDE SEQUENCE</scope>
</reference>
<evidence type="ECO:0000313" key="2">
    <source>
        <dbReference type="Proteomes" id="UP000024404"/>
    </source>
</evidence>
<reference evidence="1" key="2">
    <citation type="submission" date="2022-06" db="UniProtKB">
        <authorList>
            <consortium name="EnsemblMetazoa"/>
        </authorList>
    </citation>
    <scope>IDENTIFICATION</scope>
</reference>
<protein>
    <submittedName>
        <fullName evidence="1">Uncharacterized protein</fullName>
    </submittedName>
</protein>
<organism evidence="1 2">
    <name type="scientific">Onchocerca volvulus</name>
    <dbReference type="NCBI Taxonomy" id="6282"/>
    <lineage>
        <taxon>Eukaryota</taxon>
        <taxon>Metazoa</taxon>
        <taxon>Ecdysozoa</taxon>
        <taxon>Nematoda</taxon>
        <taxon>Chromadorea</taxon>
        <taxon>Rhabditida</taxon>
        <taxon>Spirurina</taxon>
        <taxon>Spiruromorpha</taxon>
        <taxon>Filarioidea</taxon>
        <taxon>Onchocercidae</taxon>
        <taxon>Onchocerca</taxon>
    </lineage>
</organism>
<proteinExistence type="predicted"/>
<dbReference type="AlphaFoldDB" id="A0A8R1XQQ7"/>
<name>A0A8R1XQQ7_ONCVO</name>
<accession>A0A8R1XQQ7</accession>